<sequence>MAQFSCIPILILVAFRSALAVPLVARQGQFNMNTTFSNLGGTFNATGQPINQVQPFTPNTQPQIGSGLSTNQDGQLVNQNGEIITVNPNGQLVKQNGDIVDQNSQPISQTGSGDGGFGNGGMFGNDGGQGGVVNNVGQCNPSVPEAENDYGTNGDCGTVRDPNQPYNGAQPGDPWNEKPNGVPQKENDLGTTGGGTVRYPGNPDEFSDDVINTNNLGDIQFENDPFFPSR</sequence>
<comment type="caution">
    <text evidence="3">The sequence shown here is derived from an EMBL/GenBank/DDBJ whole genome shotgun (WGS) entry which is preliminary data.</text>
</comment>
<dbReference type="AlphaFoldDB" id="A0A2N5S8W7"/>
<gene>
    <name evidence="3" type="ORF">PCANC_22238</name>
</gene>
<dbReference type="EMBL" id="PGCJ01001093">
    <property type="protein sequence ID" value="PLW09676.1"/>
    <property type="molecule type" value="Genomic_DNA"/>
</dbReference>
<keyword evidence="2" id="KW-0732">Signal</keyword>
<evidence type="ECO:0000256" key="1">
    <source>
        <dbReference type="SAM" id="MobiDB-lite"/>
    </source>
</evidence>
<evidence type="ECO:0000313" key="3">
    <source>
        <dbReference type="EMBL" id="PLW09676.1"/>
    </source>
</evidence>
<reference evidence="3 4" key="1">
    <citation type="submission" date="2017-11" db="EMBL/GenBank/DDBJ databases">
        <title>De novo assembly and phasing of dikaryotic genomes from two isolates of Puccinia coronata f. sp. avenae, the causal agent of oat crown rust.</title>
        <authorList>
            <person name="Miller M.E."/>
            <person name="Zhang Y."/>
            <person name="Omidvar V."/>
            <person name="Sperschneider J."/>
            <person name="Schwessinger B."/>
            <person name="Raley C."/>
            <person name="Palmer J.M."/>
            <person name="Garnica D."/>
            <person name="Upadhyaya N."/>
            <person name="Rathjen J."/>
            <person name="Taylor J.M."/>
            <person name="Park R.F."/>
            <person name="Dodds P.N."/>
            <person name="Hirsch C.D."/>
            <person name="Kianian S.F."/>
            <person name="Figueroa M."/>
        </authorList>
    </citation>
    <scope>NUCLEOTIDE SEQUENCE [LARGE SCALE GENOMIC DNA]</scope>
    <source>
        <strain evidence="3">12NC29</strain>
    </source>
</reference>
<organism evidence="3 4">
    <name type="scientific">Puccinia coronata f. sp. avenae</name>
    <dbReference type="NCBI Taxonomy" id="200324"/>
    <lineage>
        <taxon>Eukaryota</taxon>
        <taxon>Fungi</taxon>
        <taxon>Dikarya</taxon>
        <taxon>Basidiomycota</taxon>
        <taxon>Pucciniomycotina</taxon>
        <taxon>Pucciniomycetes</taxon>
        <taxon>Pucciniales</taxon>
        <taxon>Pucciniaceae</taxon>
        <taxon>Puccinia</taxon>
    </lineage>
</organism>
<evidence type="ECO:0000313" key="4">
    <source>
        <dbReference type="Proteomes" id="UP000235388"/>
    </source>
</evidence>
<name>A0A2N5S8W7_9BASI</name>
<feature type="region of interest" description="Disordered" evidence="1">
    <location>
        <begin position="139"/>
        <end position="208"/>
    </location>
</feature>
<accession>A0A2N5S8W7</accession>
<proteinExistence type="predicted"/>
<evidence type="ECO:0000256" key="2">
    <source>
        <dbReference type="SAM" id="SignalP"/>
    </source>
</evidence>
<protein>
    <submittedName>
        <fullName evidence="3">Uncharacterized protein</fullName>
    </submittedName>
</protein>
<dbReference type="Proteomes" id="UP000235388">
    <property type="component" value="Unassembled WGS sequence"/>
</dbReference>
<keyword evidence="4" id="KW-1185">Reference proteome</keyword>
<feature type="chain" id="PRO_5014672397" evidence="2">
    <location>
        <begin position="21"/>
        <end position="230"/>
    </location>
</feature>
<feature type="signal peptide" evidence="2">
    <location>
        <begin position="1"/>
        <end position="20"/>
    </location>
</feature>
<dbReference type="STRING" id="200324.A0A2N5S8W7"/>